<reference evidence="6" key="1">
    <citation type="journal article" date="2019" name="Int. J. Syst. Evol. Microbiol.">
        <title>The Global Catalogue of Microorganisms (GCM) 10K type strain sequencing project: providing services to taxonomists for standard genome sequencing and annotation.</title>
        <authorList>
            <consortium name="The Broad Institute Genomics Platform"/>
            <consortium name="The Broad Institute Genome Sequencing Center for Infectious Disease"/>
            <person name="Wu L."/>
            <person name="Ma J."/>
        </authorList>
    </citation>
    <scope>NUCLEOTIDE SEQUENCE [LARGE SCALE GENOMIC DNA]</scope>
    <source>
        <strain evidence="6">CCUG 59189</strain>
    </source>
</reference>
<dbReference type="PANTHER" id="PTHR30061:SF50">
    <property type="entry name" value="MALTOSE_MALTODEXTRIN-BINDING PERIPLASMIC PROTEIN"/>
    <property type="match status" value="1"/>
</dbReference>
<evidence type="ECO:0000313" key="6">
    <source>
        <dbReference type="Proteomes" id="UP001597262"/>
    </source>
</evidence>
<dbReference type="InterPro" id="IPR006059">
    <property type="entry name" value="SBP"/>
</dbReference>
<accession>A0ABW3RUG3</accession>
<dbReference type="Gene3D" id="3.40.190.10">
    <property type="entry name" value="Periplasmic binding protein-like II"/>
    <property type="match status" value="2"/>
</dbReference>
<name>A0ABW3RUG3_9BACL</name>
<dbReference type="RefSeq" id="WP_379318015.1">
    <property type="nucleotide sequence ID" value="NZ_JBHTLM010000004.1"/>
</dbReference>
<organism evidence="5 6">
    <name type="scientific">Paenibacillus puldeungensis</name>
    <dbReference type="NCBI Taxonomy" id="696536"/>
    <lineage>
        <taxon>Bacteria</taxon>
        <taxon>Bacillati</taxon>
        <taxon>Bacillota</taxon>
        <taxon>Bacilli</taxon>
        <taxon>Bacillales</taxon>
        <taxon>Paenibacillaceae</taxon>
        <taxon>Paenibacillus</taxon>
    </lineage>
</organism>
<gene>
    <name evidence="5" type="ORF">ACFQ3W_06945</name>
</gene>
<dbReference type="Pfam" id="PF13416">
    <property type="entry name" value="SBP_bac_8"/>
    <property type="match status" value="1"/>
</dbReference>
<dbReference type="Proteomes" id="UP001597262">
    <property type="component" value="Unassembled WGS sequence"/>
</dbReference>
<comment type="similarity">
    <text evidence="1">Belongs to the bacterial solute-binding protein 1 family.</text>
</comment>
<keyword evidence="3 4" id="KW-0732">Signal</keyword>
<keyword evidence="2" id="KW-0813">Transport</keyword>
<dbReference type="PANTHER" id="PTHR30061">
    <property type="entry name" value="MALTOSE-BINDING PERIPLASMIC PROTEIN"/>
    <property type="match status" value="1"/>
</dbReference>
<dbReference type="EMBL" id="JBHTLM010000004">
    <property type="protein sequence ID" value="MFD1176034.1"/>
    <property type="molecule type" value="Genomic_DNA"/>
</dbReference>
<proteinExistence type="inferred from homology"/>
<feature type="signal peptide" evidence="4">
    <location>
        <begin position="1"/>
        <end position="27"/>
    </location>
</feature>
<evidence type="ECO:0000313" key="5">
    <source>
        <dbReference type="EMBL" id="MFD1176034.1"/>
    </source>
</evidence>
<sequence>MKRKNHWVLFAILLLALINLSPSEETAQVLSDNDGDVQPMTPPQRVTLQEKGHIQVAVQMDESDFLYLQKMNQQFMEDHLIQVELVNIPPEKRYATYQKEQLKLGNSPDVLLLDNGWIRRFAADGYLLPTESYFSGSLSGEVLSASLTPNEWNGYVWGVPMDTDPYVYVYNPTLLKQYGIEHPPDSAEAWGTLFALYHKQPFAQHLLALNFDDPNAVMTLLWQMGGGLKPGEQDGSLFAMTGELQNSLQRLEQIRPILWNARLASTAAEDLWNQFYNGDVAFILTKASEAKKHQFPRASISFPKLKQDRMTTWIGGRSYVVSSQTQNPEAAGLWISAMTSQQNQLRWYEFTGNLPVIKTIYYDPDMSDLPKWVPASLPAGSGISMPAEASLPRKMEKFSKLSESFLNGSMTLKQFKESLGSIGK</sequence>
<evidence type="ECO:0000256" key="2">
    <source>
        <dbReference type="ARBA" id="ARBA00022448"/>
    </source>
</evidence>
<evidence type="ECO:0000256" key="1">
    <source>
        <dbReference type="ARBA" id="ARBA00008520"/>
    </source>
</evidence>
<feature type="chain" id="PRO_5047541260" evidence="4">
    <location>
        <begin position="28"/>
        <end position="424"/>
    </location>
</feature>
<keyword evidence="6" id="KW-1185">Reference proteome</keyword>
<protein>
    <submittedName>
        <fullName evidence="5">Extracellular solute-binding protein</fullName>
    </submittedName>
</protein>
<evidence type="ECO:0000256" key="4">
    <source>
        <dbReference type="SAM" id="SignalP"/>
    </source>
</evidence>
<evidence type="ECO:0000256" key="3">
    <source>
        <dbReference type="ARBA" id="ARBA00022729"/>
    </source>
</evidence>
<dbReference type="SUPFAM" id="SSF53850">
    <property type="entry name" value="Periplasmic binding protein-like II"/>
    <property type="match status" value="1"/>
</dbReference>
<comment type="caution">
    <text evidence="5">The sequence shown here is derived from an EMBL/GenBank/DDBJ whole genome shotgun (WGS) entry which is preliminary data.</text>
</comment>